<sequence>MTHSHGLRPPASERGAALIVAMMVLLLVTILGVGTIKVAIDQERSTGVSRERQELFWLASEAADMEFARIDECIASLDGQGFDAQRCVLQRTLPNKAVATPAGAIQLAADSVVRCNNRNANSIADCRESSFYAKCNRFLNNPNYGLSAQEPDCMVFIVNTRARGPANQGRADTESIYLMIETVA</sequence>
<dbReference type="Proteomes" id="UP000317763">
    <property type="component" value="Unassembled WGS sequence"/>
</dbReference>
<name>A0A554X2I5_9BURK</name>
<reference evidence="3 4" key="1">
    <citation type="submission" date="2019-07" db="EMBL/GenBank/DDBJ databases">
        <title>Tepidimonas taiwanensis I1-1 draft genome.</title>
        <authorList>
            <person name="Da Costa M.S."/>
            <person name="Froufe H.J.C."/>
            <person name="Egas C."/>
            <person name="Albuquerque L."/>
        </authorList>
    </citation>
    <scope>NUCLEOTIDE SEQUENCE [LARGE SCALE GENOMIC DNA]</scope>
    <source>
        <strain evidence="3 4">I1-1</strain>
    </source>
</reference>
<gene>
    <name evidence="3" type="ORF">Ttaiw_02104</name>
</gene>
<keyword evidence="1" id="KW-0472">Membrane</keyword>
<organism evidence="3 4">
    <name type="scientific">Tepidimonas taiwanensis</name>
    <dbReference type="NCBI Taxonomy" id="307486"/>
    <lineage>
        <taxon>Bacteria</taxon>
        <taxon>Pseudomonadati</taxon>
        <taxon>Pseudomonadota</taxon>
        <taxon>Betaproteobacteria</taxon>
        <taxon>Burkholderiales</taxon>
        <taxon>Tepidimonas</taxon>
    </lineage>
</organism>
<comment type="caution">
    <text evidence="3">The sequence shown here is derived from an EMBL/GenBank/DDBJ whole genome shotgun (WGS) entry which is preliminary data.</text>
</comment>
<evidence type="ECO:0000256" key="1">
    <source>
        <dbReference type="SAM" id="Phobius"/>
    </source>
</evidence>
<dbReference type="RefSeq" id="WP_143898302.1">
    <property type="nucleotide sequence ID" value="NZ_CP083911.1"/>
</dbReference>
<evidence type="ECO:0000313" key="4">
    <source>
        <dbReference type="Proteomes" id="UP000317763"/>
    </source>
</evidence>
<dbReference type="InterPro" id="IPR025746">
    <property type="entry name" value="PilX_N_dom"/>
</dbReference>
<keyword evidence="1" id="KW-1133">Transmembrane helix</keyword>
<evidence type="ECO:0000313" key="3">
    <source>
        <dbReference type="EMBL" id="TSE30013.1"/>
    </source>
</evidence>
<feature type="domain" description="Type 4 fimbrial biogenesis protein PilX N-terminal" evidence="2">
    <location>
        <begin position="14"/>
        <end position="56"/>
    </location>
</feature>
<dbReference type="Pfam" id="PF14341">
    <property type="entry name" value="PilX_N"/>
    <property type="match status" value="1"/>
</dbReference>
<feature type="transmembrane region" description="Helical" evidence="1">
    <location>
        <begin position="16"/>
        <end position="40"/>
    </location>
</feature>
<accession>A0A554X2I5</accession>
<proteinExistence type="predicted"/>
<keyword evidence="1" id="KW-0812">Transmembrane</keyword>
<protein>
    <recommendedName>
        <fullName evidence="2">Type 4 fimbrial biogenesis protein PilX N-terminal domain-containing protein</fullName>
    </recommendedName>
</protein>
<evidence type="ECO:0000259" key="2">
    <source>
        <dbReference type="Pfam" id="PF14341"/>
    </source>
</evidence>
<keyword evidence="4" id="KW-1185">Reference proteome</keyword>
<dbReference type="AlphaFoldDB" id="A0A554X2I5"/>
<dbReference type="EMBL" id="VJOM01000027">
    <property type="protein sequence ID" value="TSE30013.1"/>
    <property type="molecule type" value="Genomic_DNA"/>
</dbReference>
<dbReference type="STRING" id="307486.GCA_000807215_00230"/>